<dbReference type="CDD" id="cd20070">
    <property type="entry name" value="5TM_YidC_Alb3"/>
    <property type="match status" value="1"/>
</dbReference>
<evidence type="ECO:0000313" key="16">
    <source>
        <dbReference type="EMBL" id="MCD1654413.1"/>
    </source>
</evidence>
<comment type="caution">
    <text evidence="13">Lacks conserved residue(s) required for the propagation of feature annotation.</text>
</comment>
<evidence type="ECO:0000256" key="5">
    <source>
        <dbReference type="ARBA" id="ARBA00022475"/>
    </source>
</evidence>
<dbReference type="PANTHER" id="PTHR12428:SF65">
    <property type="entry name" value="CYTOCHROME C OXIDASE ASSEMBLY PROTEIN COX18, MITOCHONDRIAL"/>
    <property type="match status" value="1"/>
</dbReference>
<keyword evidence="6 13" id="KW-0812">Transmembrane</keyword>
<evidence type="ECO:0000259" key="15">
    <source>
        <dbReference type="Pfam" id="PF14849"/>
    </source>
</evidence>
<evidence type="ECO:0000313" key="17">
    <source>
        <dbReference type="Proteomes" id="UP001198163"/>
    </source>
</evidence>
<sequence length="585" mass="65245">MDKNTIIAIVLSTIVIVAGFTVQATFFPPEKSIQTTEIQNAEQPSAVSAVNEVVSEQPSFIQSEETLTETALGAGPVSEERFLLETDLVKVEFSNQGGDIVSFKLKNHQDSDDLVEMADSISQTNRAFSIALGDHSSRPLQDYFNVKKIDDASIGFYRTFAIKNSDGSQSLFTLAKQYTLIPGEYLLDVKITVSGDANFAGLPAGYTLKTSPQIGPEWNAKQDQYEYRRFYHLLNGKKKTVNVSAGQKSKVLTDPVSWAGVAGKYFALIAIPGTTPVSSYQYSAQAESADATVGQISLLRAPITANKSTDNWLFYLGPRTEKNLTPYNLAVNNSLGLADLHLEQIVESSGILGPLEVILKWIMELFYLIIPNWGVSIILLTILMRALIFPLTKKSSEATHKMQELQPKIQEIQTKYKANPQKMNEEMAKFYQTAGYNPLSGCLPMLIQFPLIFAMYGLFNNYFEFRGAMFIPGWIPDLSQGDSLMTLPFTVPFVGWKDLRILPIVYVISQLLFGKVTQTPGSAQQNSSMKFMMYGMPLIFFFIFYNAPSGLLVYWIFSNVLTLIQQVVINKMMEQKRSSSLKLVK</sequence>
<dbReference type="RefSeq" id="WP_230754628.1">
    <property type="nucleotide sequence ID" value="NZ_JAINWA010000001.1"/>
</dbReference>
<feature type="transmembrane region" description="Helical" evidence="13">
    <location>
        <begin position="438"/>
        <end position="459"/>
    </location>
</feature>
<dbReference type="GO" id="GO:0005886">
    <property type="term" value="C:plasma membrane"/>
    <property type="evidence" value="ECO:0007669"/>
    <property type="project" value="UniProtKB-SubCell"/>
</dbReference>
<dbReference type="PANTHER" id="PTHR12428">
    <property type="entry name" value="OXA1"/>
    <property type="match status" value="1"/>
</dbReference>
<evidence type="ECO:0000256" key="7">
    <source>
        <dbReference type="ARBA" id="ARBA00022927"/>
    </source>
</evidence>
<dbReference type="InterPro" id="IPR038221">
    <property type="entry name" value="YidC_periplasmic_sf"/>
</dbReference>
<dbReference type="Proteomes" id="UP001198163">
    <property type="component" value="Unassembled WGS sequence"/>
</dbReference>
<dbReference type="Gene3D" id="2.70.98.90">
    <property type="match status" value="1"/>
</dbReference>
<evidence type="ECO:0000256" key="3">
    <source>
        <dbReference type="ARBA" id="ARBA00015325"/>
    </source>
</evidence>
<comment type="caution">
    <text evidence="16">The sequence shown here is derived from an EMBL/GenBank/DDBJ whole genome shotgun (WGS) entry which is preliminary data.</text>
</comment>
<evidence type="ECO:0000256" key="8">
    <source>
        <dbReference type="ARBA" id="ARBA00022989"/>
    </source>
</evidence>
<dbReference type="PRINTS" id="PR01900">
    <property type="entry name" value="YIDCPROTEIN"/>
</dbReference>
<dbReference type="EMBL" id="JAINWA010000001">
    <property type="protein sequence ID" value="MCD1654413.1"/>
    <property type="molecule type" value="Genomic_DNA"/>
</dbReference>
<accession>A0AAE3EJ37</accession>
<evidence type="ECO:0000256" key="11">
    <source>
        <dbReference type="ARBA" id="ARBA00033245"/>
    </source>
</evidence>
<feature type="transmembrane region" description="Helical" evidence="13">
    <location>
        <begin position="6"/>
        <end position="27"/>
    </location>
</feature>
<feature type="transmembrane region" description="Helical" evidence="13">
    <location>
        <begin position="365"/>
        <end position="388"/>
    </location>
</feature>
<keyword evidence="9 13" id="KW-0472">Membrane</keyword>
<comment type="subunit">
    <text evidence="13">Interacts with the Sec translocase complex via SecD. Specifically interacts with transmembrane segments of nascent integral membrane proteins during membrane integration.</text>
</comment>
<evidence type="ECO:0000256" key="13">
    <source>
        <dbReference type="HAMAP-Rule" id="MF_01810"/>
    </source>
</evidence>
<keyword evidence="8 13" id="KW-1133">Transmembrane helix</keyword>
<dbReference type="NCBIfam" id="TIGR03592">
    <property type="entry name" value="yidC_oxa1_cterm"/>
    <property type="match status" value="1"/>
</dbReference>
<dbReference type="GO" id="GO:0051205">
    <property type="term" value="P:protein insertion into membrane"/>
    <property type="evidence" value="ECO:0007669"/>
    <property type="project" value="TreeGrafter"/>
</dbReference>
<gene>
    <name evidence="13 16" type="primary">yidC</name>
    <name evidence="16" type="ORF">K7J14_06805</name>
</gene>
<evidence type="ECO:0000256" key="2">
    <source>
        <dbReference type="ARBA" id="ARBA00010527"/>
    </source>
</evidence>
<dbReference type="GO" id="GO:0032977">
    <property type="term" value="F:membrane insertase activity"/>
    <property type="evidence" value="ECO:0007669"/>
    <property type="project" value="InterPro"/>
</dbReference>
<dbReference type="InterPro" id="IPR028055">
    <property type="entry name" value="YidC/Oxa/ALB_C"/>
</dbReference>
<dbReference type="InterPro" id="IPR001708">
    <property type="entry name" value="YidC/ALB3/OXA1/COX18"/>
</dbReference>
<dbReference type="CDD" id="cd19961">
    <property type="entry name" value="EcYidC-like_peri"/>
    <property type="match status" value="1"/>
</dbReference>
<feature type="domain" description="Membrane insertase YidC/Oxa/ALB C-terminal" evidence="14">
    <location>
        <begin position="373"/>
        <end position="571"/>
    </location>
</feature>
<dbReference type="Pfam" id="PF02096">
    <property type="entry name" value="60KD_IMP"/>
    <property type="match status" value="1"/>
</dbReference>
<name>A0AAE3EJ37_9SPIR</name>
<keyword evidence="4 13" id="KW-0813">Transport</keyword>
<protein>
    <recommendedName>
        <fullName evidence="3 13">Membrane protein insertase YidC</fullName>
    </recommendedName>
    <alternativeName>
        <fullName evidence="12 13">Foldase YidC</fullName>
    </alternativeName>
    <alternativeName>
        <fullName evidence="11 13">Membrane integrase YidC</fullName>
    </alternativeName>
    <alternativeName>
        <fullName evidence="13">Membrane protein YidC</fullName>
    </alternativeName>
</protein>
<evidence type="ECO:0000256" key="10">
    <source>
        <dbReference type="ARBA" id="ARBA00023186"/>
    </source>
</evidence>
<keyword evidence="7 13" id="KW-0653">Protein transport</keyword>
<organism evidence="16 17">
    <name type="scientific">Teretinema zuelzerae</name>
    <dbReference type="NCBI Taxonomy" id="156"/>
    <lineage>
        <taxon>Bacteria</taxon>
        <taxon>Pseudomonadati</taxon>
        <taxon>Spirochaetota</taxon>
        <taxon>Spirochaetia</taxon>
        <taxon>Spirochaetales</taxon>
        <taxon>Treponemataceae</taxon>
        <taxon>Teretinema</taxon>
    </lineage>
</organism>
<evidence type="ECO:0000256" key="9">
    <source>
        <dbReference type="ARBA" id="ARBA00023136"/>
    </source>
</evidence>
<proteinExistence type="inferred from homology"/>
<evidence type="ECO:0000256" key="4">
    <source>
        <dbReference type="ARBA" id="ARBA00022448"/>
    </source>
</evidence>
<reference evidence="16" key="1">
    <citation type="submission" date="2021-08" db="EMBL/GenBank/DDBJ databases">
        <title>Comparative analyses of Brucepasteria parasyntrophica and Teretinema zuelzerae.</title>
        <authorList>
            <person name="Song Y."/>
            <person name="Brune A."/>
        </authorList>
    </citation>
    <scope>NUCLEOTIDE SEQUENCE</scope>
    <source>
        <strain evidence="16">DSM 1903</strain>
    </source>
</reference>
<dbReference type="Pfam" id="PF14849">
    <property type="entry name" value="YidC_periplas"/>
    <property type="match status" value="1"/>
</dbReference>
<comment type="subcellular location">
    <subcellularLocation>
        <location evidence="1">Cell inner membrane</location>
        <topology evidence="1">Multi-pass membrane protein</topology>
    </subcellularLocation>
    <subcellularLocation>
        <location evidence="13">Cell membrane</location>
        <topology evidence="13">Multi-pass membrane protein</topology>
    </subcellularLocation>
</comment>
<keyword evidence="5 13" id="KW-1003">Cell membrane</keyword>
<evidence type="ECO:0000256" key="6">
    <source>
        <dbReference type="ARBA" id="ARBA00022692"/>
    </source>
</evidence>
<dbReference type="PRINTS" id="PR00701">
    <property type="entry name" value="60KDINNERMP"/>
</dbReference>
<dbReference type="AlphaFoldDB" id="A0AAE3EJ37"/>
<dbReference type="NCBIfam" id="TIGR03593">
    <property type="entry name" value="yidC_nterm"/>
    <property type="match status" value="1"/>
</dbReference>
<dbReference type="HAMAP" id="MF_01810">
    <property type="entry name" value="YidC_type1"/>
    <property type="match status" value="1"/>
</dbReference>
<feature type="domain" description="Membrane insertase YidC N-terminal" evidence="15">
    <location>
        <begin position="84"/>
        <end position="329"/>
    </location>
</feature>
<evidence type="ECO:0000256" key="1">
    <source>
        <dbReference type="ARBA" id="ARBA00004429"/>
    </source>
</evidence>
<dbReference type="InterPro" id="IPR047196">
    <property type="entry name" value="YidC_ALB_C"/>
</dbReference>
<evidence type="ECO:0000259" key="14">
    <source>
        <dbReference type="Pfam" id="PF02096"/>
    </source>
</evidence>
<comment type="similarity">
    <text evidence="2 13">Belongs to the OXA1/ALB3/YidC family. Type 1 subfamily.</text>
</comment>
<keyword evidence="10 13" id="KW-0143">Chaperone</keyword>
<evidence type="ECO:0000256" key="12">
    <source>
        <dbReference type="ARBA" id="ARBA00033342"/>
    </source>
</evidence>
<keyword evidence="17" id="KW-1185">Reference proteome</keyword>
<dbReference type="InterPro" id="IPR028053">
    <property type="entry name" value="Membr_insert_YidC_N"/>
</dbReference>
<dbReference type="GO" id="GO:0015031">
    <property type="term" value="P:protein transport"/>
    <property type="evidence" value="ECO:0007669"/>
    <property type="project" value="UniProtKB-KW"/>
</dbReference>
<comment type="function">
    <text evidence="13">Required for the insertion and/or proper folding and/or complex formation of integral membrane proteins into the membrane. Involved in integration of membrane proteins that insert both dependently and independently of the Sec translocase complex, as well as at least some lipoproteins. Aids folding of multispanning membrane proteins.</text>
</comment>
<dbReference type="InterPro" id="IPR019998">
    <property type="entry name" value="Membr_insert_YidC"/>
</dbReference>